<evidence type="ECO:0008006" key="3">
    <source>
        <dbReference type="Google" id="ProtNLM"/>
    </source>
</evidence>
<evidence type="ECO:0000313" key="2">
    <source>
        <dbReference type="Proteomes" id="UP000189739"/>
    </source>
</evidence>
<dbReference type="Gene3D" id="1.10.30.50">
    <property type="match status" value="1"/>
</dbReference>
<name>A0A1S9P6S8_9SPHI</name>
<gene>
    <name evidence="1" type="ORF">BC343_19750</name>
</gene>
<reference evidence="1 2" key="1">
    <citation type="submission" date="2016-07" db="EMBL/GenBank/DDBJ databases">
        <title>Genomic analysis of zinc-resistant bacterium Mucilaginibacter pedocola TBZ30.</title>
        <authorList>
            <person name="Huang J."/>
            <person name="Tang J."/>
        </authorList>
    </citation>
    <scope>NUCLEOTIDE SEQUENCE [LARGE SCALE GENOMIC DNA]</scope>
    <source>
        <strain evidence="1 2">TBZ30</strain>
    </source>
</reference>
<dbReference type="EMBL" id="MBTF01000039">
    <property type="protein sequence ID" value="OOQ56660.1"/>
    <property type="molecule type" value="Genomic_DNA"/>
</dbReference>
<dbReference type="RefSeq" id="WP_078351626.1">
    <property type="nucleotide sequence ID" value="NZ_MBTF01000039.1"/>
</dbReference>
<evidence type="ECO:0000313" key="1">
    <source>
        <dbReference type="EMBL" id="OOQ56660.1"/>
    </source>
</evidence>
<protein>
    <recommendedName>
        <fullName evidence="3">HNH domain-containing protein</fullName>
    </recommendedName>
</protein>
<dbReference type="Proteomes" id="UP000189739">
    <property type="component" value="Unassembled WGS sequence"/>
</dbReference>
<accession>A0A1S9P6S8</accession>
<dbReference type="STRING" id="1792845.BC343_19750"/>
<comment type="caution">
    <text evidence="1">The sequence shown here is derived from an EMBL/GenBank/DDBJ whole genome shotgun (WGS) entry which is preliminary data.</text>
</comment>
<proteinExistence type="predicted"/>
<sequence>MIKLAKPTLSTATVYADCISSTKNPKKKARMAACAPLIIQAEQELDTKVTKGLVYTIAHETLVNGNVSVDELKYVYTGQMVDHANGRVHYDKLILSAPFDLCPLCAHRDVTTLDHYLPKAKYPRLSVVPINLIPACKDCNTGKLMDYPKTPDEETLHPYYDDIDADRWLKMRVLQTNPISVEFYVSRPAGWSDLLFKRVEGHFKSFGLKKLYATQAGRELVGIKKQLIGIYGKRQKQAAVKKFLLDMARSKADVHLNIWQVVFYNGLAEDNWFCNGNFQLIG</sequence>
<dbReference type="AlphaFoldDB" id="A0A1S9P6S8"/>
<keyword evidence="2" id="KW-1185">Reference proteome</keyword>
<organism evidence="1 2">
    <name type="scientific">Mucilaginibacter pedocola</name>
    <dbReference type="NCBI Taxonomy" id="1792845"/>
    <lineage>
        <taxon>Bacteria</taxon>
        <taxon>Pseudomonadati</taxon>
        <taxon>Bacteroidota</taxon>
        <taxon>Sphingobacteriia</taxon>
        <taxon>Sphingobacteriales</taxon>
        <taxon>Sphingobacteriaceae</taxon>
        <taxon>Mucilaginibacter</taxon>
    </lineage>
</organism>
<dbReference type="OrthoDB" id="9816185at2"/>